<reference evidence="2" key="1">
    <citation type="journal article" date="2014" name="Int. J. Syst. Evol. Microbiol.">
        <title>Complete genome of a new Firmicutes species belonging to the dominant human colonic microbiota ('Ruminococcus bicirculans') reveals two chromosomes and a selective capacity to utilize plant glucans.</title>
        <authorList>
            <consortium name="NISC Comparative Sequencing Program"/>
            <person name="Wegmann U."/>
            <person name="Louis P."/>
            <person name="Goesmann A."/>
            <person name="Henrissat B."/>
            <person name="Duncan S.H."/>
            <person name="Flint H.J."/>
        </authorList>
    </citation>
    <scope>NUCLEOTIDE SEQUENCE</scope>
    <source>
        <strain evidence="2">CECT 7703</strain>
    </source>
</reference>
<name>A0ABT8B4B6_9NEIS</name>
<keyword evidence="3" id="KW-1185">Reference proteome</keyword>
<organism evidence="2 3">
    <name type="scientific">Chitinimonas viridis</name>
    <dbReference type="NCBI Taxonomy" id="664880"/>
    <lineage>
        <taxon>Bacteria</taxon>
        <taxon>Pseudomonadati</taxon>
        <taxon>Pseudomonadota</taxon>
        <taxon>Betaproteobacteria</taxon>
        <taxon>Neisseriales</taxon>
        <taxon>Chitinibacteraceae</taxon>
        <taxon>Chitinimonas</taxon>
    </lineage>
</organism>
<gene>
    <name evidence="2" type="ORF">QWZ03_09885</name>
</gene>
<dbReference type="InterPro" id="IPR009057">
    <property type="entry name" value="Homeodomain-like_sf"/>
</dbReference>
<accession>A0ABT8B4B6</accession>
<dbReference type="PANTHER" id="PTHR33609:SF1">
    <property type="entry name" value="TRANSPOSASE"/>
    <property type="match status" value="1"/>
</dbReference>
<dbReference type="RefSeq" id="WP_290332550.1">
    <property type="nucleotide sequence ID" value="NZ_JAUFPU010000008.1"/>
</dbReference>
<reference evidence="2" key="2">
    <citation type="submission" date="2023-06" db="EMBL/GenBank/DDBJ databases">
        <authorList>
            <person name="Lucena T."/>
            <person name="Sun Q."/>
        </authorList>
    </citation>
    <scope>NUCLEOTIDE SEQUENCE</scope>
    <source>
        <strain evidence="2">CECT 7703</strain>
    </source>
</reference>
<keyword evidence="1" id="KW-0175">Coiled coil</keyword>
<proteinExistence type="predicted"/>
<dbReference type="Proteomes" id="UP001180081">
    <property type="component" value="Unassembled WGS sequence"/>
</dbReference>
<evidence type="ECO:0000313" key="2">
    <source>
        <dbReference type="EMBL" id="MDN3577074.1"/>
    </source>
</evidence>
<dbReference type="InterPro" id="IPR052546">
    <property type="entry name" value="Transposase_8_domain"/>
</dbReference>
<sequence>MRKSRFTEAQIIAILKEAEAGVAAAELCRKHGISDATVYNWRNKFGGMDVSEAKRLKQLEEENARLKRLVANQALDIDLLKEVLGKN</sequence>
<feature type="coiled-coil region" evidence="1">
    <location>
        <begin position="49"/>
        <end position="76"/>
    </location>
</feature>
<dbReference type="EMBL" id="JAUFPU010000008">
    <property type="protein sequence ID" value="MDN3577074.1"/>
    <property type="molecule type" value="Genomic_DNA"/>
</dbReference>
<comment type="caution">
    <text evidence="2">The sequence shown here is derived from an EMBL/GenBank/DDBJ whole genome shotgun (WGS) entry which is preliminary data.</text>
</comment>
<dbReference type="PANTHER" id="PTHR33609">
    <property type="entry name" value="LOW CALCIUM RESPONSE LOCUS PROTEIN S"/>
    <property type="match status" value="1"/>
</dbReference>
<dbReference type="SUPFAM" id="SSF46689">
    <property type="entry name" value="Homeodomain-like"/>
    <property type="match status" value="1"/>
</dbReference>
<evidence type="ECO:0000313" key="3">
    <source>
        <dbReference type="Proteomes" id="UP001180081"/>
    </source>
</evidence>
<protein>
    <submittedName>
        <fullName evidence="2">Transposase</fullName>
    </submittedName>
</protein>
<dbReference type="Pfam" id="PF01527">
    <property type="entry name" value="HTH_Tnp_1"/>
    <property type="match status" value="1"/>
</dbReference>
<dbReference type="InterPro" id="IPR002514">
    <property type="entry name" value="Transposase_8"/>
</dbReference>
<dbReference type="Gene3D" id="1.10.10.60">
    <property type="entry name" value="Homeodomain-like"/>
    <property type="match status" value="1"/>
</dbReference>
<evidence type="ECO:0000256" key="1">
    <source>
        <dbReference type="SAM" id="Coils"/>
    </source>
</evidence>